<dbReference type="EMBL" id="BARU01022405">
    <property type="protein sequence ID" value="GAH56418.1"/>
    <property type="molecule type" value="Genomic_DNA"/>
</dbReference>
<organism evidence="1">
    <name type="scientific">marine sediment metagenome</name>
    <dbReference type="NCBI Taxonomy" id="412755"/>
    <lineage>
        <taxon>unclassified sequences</taxon>
        <taxon>metagenomes</taxon>
        <taxon>ecological metagenomes</taxon>
    </lineage>
</organism>
<gene>
    <name evidence="1" type="ORF">S03H2_36500</name>
</gene>
<accession>X1IFR5</accession>
<dbReference type="Pfam" id="PF18897">
    <property type="entry name" value="Gp3-like"/>
    <property type="match status" value="1"/>
</dbReference>
<sequence length="254" mass="28779">MNNTNGSSFFKKFTKIKGDHPISSIRRLTWKGKIRLGIQVPTIAKDKEGKYKKDSNGKPIQRRDKFGELEFHPQDVPYFVCPKEVKEMFKSEEPTELDIAFPLSGLDSNGLPDVGGLFPQAYKYYGKSKGLKCVGDGETAMKANKEGIFEEVECPCDQFGQRDGCSKRASLFFFIPKITMGGIYVIDSGSWNTMVDVQSGIYLALELLKDPITGEYNSITMLPFKLRRMQKETQHDGRKDTHWPLTCELDLPIE</sequence>
<reference evidence="1" key="1">
    <citation type="journal article" date="2014" name="Front. Microbiol.">
        <title>High frequency of phylogenetically diverse reductive dehalogenase-homologous genes in deep subseafloor sedimentary metagenomes.</title>
        <authorList>
            <person name="Kawai M."/>
            <person name="Futagami T."/>
            <person name="Toyoda A."/>
            <person name="Takaki Y."/>
            <person name="Nishi S."/>
            <person name="Hori S."/>
            <person name="Arai W."/>
            <person name="Tsubouchi T."/>
            <person name="Morono Y."/>
            <person name="Uchiyama I."/>
            <person name="Ito T."/>
            <person name="Fujiyama A."/>
            <person name="Inagaki F."/>
            <person name="Takami H."/>
        </authorList>
    </citation>
    <scope>NUCLEOTIDE SEQUENCE</scope>
    <source>
        <strain evidence="1">Expedition CK06-06</strain>
    </source>
</reference>
<evidence type="ECO:0000313" key="1">
    <source>
        <dbReference type="EMBL" id="GAH56418.1"/>
    </source>
</evidence>
<proteinExistence type="predicted"/>
<protein>
    <submittedName>
        <fullName evidence="1">Uncharacterized protein</fullName>
    </submittedName>
</protein>
<comment type="caution">
    <text evidence="1">The sequence shown here is derived from an EMBL/GenBank/DDBJ whole genome shotgun (WGS) entry which is preliminary data.</text>
</comment>
<dbReference type="InterPro" id="IPR043991">
    <property type="entry name" value="Gp3-like"/>
</dbReference>
<feature type="non-terminal residue" evidence="1">
    <location>
        <position position="254"/>
    </location>
</feature>
<dbReference type="AlphaFoldDB" id="X1IFR5"/>
<name>X1IFR5_9ZZZZ</name>